<accession>A0A2W1DLE1</accession>
<keyword evidence="5" id="KW-1185">Reference proteome</keyword>
<gene>
    <name evidence="3" type="ORF">Ptr86124_002587</name>
    <name evidence="2" type="ORF">PtrM4_148300</name>
</gene>
<dbReference type="EMBL" id="NQIK02000009">
    <property type="protein sequence ID" value="KAF7566510.1"/>
    <property type="molecule type" value="Genomic_DNA"/>
</dbReference>
<proteinExistence type="predicted"/>
<name>A0A2W1DLE1_9PLEO</name>
<comment type="caution">
    <text evidence="2">The sequence shown here is derived from an EMBL/GenBank/DDBJ whole genome shotgun (WGS) entry which is preliminary data.</text>
</comment>
<keyword evidence="1" id="KW-0732">Signal</keyword>
<dbReference type="Proteomes" id="UP000245464">
    <property type="component" value="Chromosome 9"/>
</dbReference>
<protein>
    <submittedName>
        <fullName evidence="2">Atrophin-1 multi-domain protein</fullName>
    </submittedName>
</protein>
<reference evidence="5" key="4">
    <citation type="journal article" date="2022" name="Microb. Genom.">
        <title>A global pangenome for the wheat fungal pathogen Pyrenophora tritici-repentis and prediction of effector protein structural homology.</title>
        <authorList>
            <person name="Moolhuijzen P.M."/>
            <person name="See P.T."/>
            <person name="Shi G."/>
            <person name="Powell H.R."/>
            <person name="Cockram J."/>
            <person name="Jorgensen L.N."/>
            <person name="Benslimane H."/>
            <person name="Strelkov S.E."/>
            <person name="Turner J."/>
            <person name="Liu Z."/>
            <person name="Moffat C.S."/>
        </authorList>
    </citation>
    <scope>NUCLEOTIDE SEQUENCE [LARGE SCALE GENOMIC DNA]</scope>
</reference>
<evidence type="ECO:0000256" key="1">
    <source>
        <dbReference type="SAM" id="SignalP"/>
    </source>
</evidence>
<organism evidence="2 4">
    <name type="scientific">Pyrenophora tritici-repentis</name>
    <dbReference type="NCBI Taxonomy" id="45151"/>
    <lineage>
        <taxon>Eukaryota</taxon>
        <taxon>Fungi</taxon>
        <taxon>Dikarya</taxon>
        <taxon>Ascomycota</taxon>
        <taxon>Pezizomycotina</taxon>
        <taxon>Dothideomycetes</taxon>
        <taxon>Pleosporomycetidae</taxon>
        <taxon>Pleosporales</taxon>
        <taxon>Pleosporineae</taxon>
        <taxon>Pleosporaceae</taxon>
        <taxon>Pyrenophora</taxon>
    </lineage>
</organism>
<dbReference type="OrthoDB" id="10356296at2759"/>
<evidence type="ECO:0000313" key="4">
    <source>
        <dbReference type="Proteomes" id="UP000245464"/>
    </source>
</evidence>
<sequence>MSLTNRQTRRLLPLIAFLDAICLPQARPYLSEDSMEITFQPQERFLKKHEFSIEIHPATAFPPTTFSPLAADTSRLGKHVVFCGLGDRAELYFHPSSNGSIHRAGELGKSYILFDLSNGVDEGGAATALGETIARIIADEEEDRTREREGEKASDFPGRQFAISAWKAEMVQQMMRFDTGNWEAGLISMDPKVLFEKEEREGFVRLEGLWRKGKGWCSEISGLERESAEIWLRREITRVVGRGEEREQWELAWLGRGGLIKVKEYEGAECREPGERMVR</sequence>
<dbReference type="EMBL" id="NRDI02000002">
    <property type="protein sequence ID" value="KAI1519459.1"/>
    <property type="molecule type" value="Genomic_DNA"/>
</dbReference>
<evidence type="ECO:0000313" key="3">
    <source>
        <dbReference type="EMBL" id="KAI1519459.1"/>
    </source>
</evidence>
<feature type="chain" id="PRO_5042700868" evidence="1">
    <location>
        <begin position="27"/>
        <end position="279"/>
    </location>
</feature>
<reference evidence="3" key="2">
    <citation type="submission" date="2021-05" db="EMBL/GenBank/DDBJ databases">
        <authorList>
            <person name="Moolhuijzen P.M."/>
            <person name="Moffat C.S."/>
        </authorList>
    </citation>
    <scope>NUCLEOTIDE SEQUENCE</scope>
    <source>
        <strain evidence="3">86-124</strain>
    </source>
</reference>
<dbReference type="Proteomes" id="UP000249757">
    <property type="component" value="Unassembled WGS sequence"/>
</dbReference>
<evidence type="ECO:0000313" key="5">
    <source>
        <dbReference type="Proteomes" id="UP000249757"/>
    </source>
</evidence>
<feature type="signal peptide" evidence="1">
    <location>
        <begin position="1"/>
        <end position="26"/>
    </location>
</feature>
<evidence type="ECO:0000313" key="2">
    <source>
        <dbReference type="EMBL" id="KAF7566510.1"/>
    </source>
</evidence>
<reference evidence="3" key="3">
    <citation type="journal article" date="2022" name="bioRxiv">
        <title>A global pangenome for the wheat fungal pathogen Pyrenophora tritici-repentis and prediction of effector protein structural homology.</title>
        <authorList>
            <person name="Moolhuijzen P."/>
            <person name="See P.T."/>
            <person name="Shi G."/>
            <person name="Powell H.R."/>
            <person name="Cockram J."/>
            <person name="Jorgensen L.N."/>
            <person name="Benslimane H."/>
            <person name="Strelkov S.E."/>
            <person name="Turner J."/>
            <person name="Liu Z."/>
            <person name="Moffat C.S."/>
        </authorList>
    </citation>
    <scope>NUCLEOTIDE SEQUENCE</scope>
    <source>
        <strain evidence="3">86-124</strain>
    </source>
</reference>
<reference evidence="2" key="1">
    <citation type="journal article" date="2018" name="BMC Genomics">
        <title>Comparative genomics of the wheat fungal pathogen Pyrenophora tritici-repentis reveals chromosomal variations and genome plasticity.</title>
        <authorList>
            <person name="Moolhuijzen P."/>
            <person name="See P.T."/>
            <person name="Hane J.K."/>
            <person name="Shi G."/>
            <person name="Liu Z."/>
            <person name="Oliver R.P."/>
            <person name="Moffat C.S."/>
        </authorList>
    </citation>
    <scope>NUCLEOTIDE SEQUENCE [LARGE SCALE GENOMIC DNA]</scope>
    <source>
        <strain evidence="2">M4</strain>
    </source>
</reference>
<dbReference type="AlphaFoldDB" id="A0A2W1DLE1"/>